<name>A0A6J5KNH1_9CAUD</name>
<organism evidence="1">
    <name type="scientific">uncultured Caudovirales phage</name>
    <dbReference type="NCBI Taxonomy" id="2100421"/>
    <lineage>
        <taxon>Viruses</taxon>
        <taxon>Duplodnaviria</taxon>
        <taxon>Heunggongvirae</taxon>
        <taxon>Uroviricota</taxon>
        <taxon>Caudoviricetes</taxon>
        <taxon>Peduoviridae</taxon>
        <taxon>Maltschvirus</taxon>
        <taxon>Maltschvirus maltsch</taxon>
    </lineage>
</organism>
<evidence type="ECO:0000313" key="1">
    <source>
        <dbReference type="EMBL" id="CAB4122397.1"/>
    </source>
</evidence>
<proteinExistence type="predicted"/>
<dbReference type="EMBL" id="LR796163">
    <property type="protein sequence ID" value="CAB4122397.1"/>
    <property type="molecule type" value="Genomic_DNA"/>
</dbReference>
<reference evidence="1" key="1">
    <citation type="submission" date="2020-04" db="EMBL/GenBank/DDBJ databases">
        <authorList>
            <person name="Chiriac C."/>
            <person name="Salcher M."/>
            <person name="Ghai R."/>
            <person name="Kavagutti S V."/>
        </authorList>
    </citation>
    <scope>NUCLEOTIDE SEQUENCE</scope>
</reference>
<sequence length="37" mass="4435">MSFFLCIFLWVICIGVMFWADVTAKKHIQKGWDDAWK</sequence>
<protein>
    <submittedName>
        <fullName evidence="1">Uncharacterized protein</fullName>
    </submittedName>
</protein>
<accession>A0A6J5KNH1</accession>
<gene>
    <name evidence="1" type="ORF">UFOVP37_9</name>
</gene>